<name>A0A9P6PN11_9FUNG</name>
<dbReference type="OrthoDB" id="2442475at2759"/>
<gene>
    <name evidence="1" type="ORF">DFQ27_000180</name>
</gene>
<dbReference type="EMBL" id="JAAAJB010001018">
    <property type="protein sequence ID" value="KAG0249338.1"/>
    <property type="molecule type" value="Genomic_DNA"/>
</dbReference>
<sequence length="86" mass="9737">VRIQVDNQWRSEIAVFEFKQANASQRVCDIQQKKSVRLNAAILVDFEARGLDLSHHYPIIAEGKGLSMDFYALRRYGDILGAGRAT</sequence>
<dbReference type="AlphaFoldDB" id="A0A9P6PN11"/>
<feature type="non-terminal residue" evidence="1">
    <location>
        <position position="86"/>
    </location>
</feature>
<comment type="caution">
    <text evidence="1">The sequence shown here is derived from an EMBL/GenBank/DDBJ whole genome shotgun (WGS) entry which is preliminary data.</text>
</comment>
<evidence type="ECO:0000313" key="1">
    <source>
        <dbReference type="EMBL" id="KAG0249338.1"/>
    </source>
</evidence>
<reference evidence="1" key="1">
    <citation type="journal article" date="2020" name="Fungal Divers.">
        <title>Resolving the Mortierellaceae phylogeny through synthesis of multi-gene phylogenetics and phylogenomics.</title>
        <authorList>
            <person name="Vandepol N."/>
            <person name="Liber J."/>
            <person name="Desiro A."/>
            <person name="Na H."/>
            <person name="Kennedy M."/>
            <person name="Barry K."/>
            <person name="Grigoriev I.V."/>
            <person name="Miller A.N."/>
            <person name="O'Donnell K."/>
            <person name="Stajich J.E."/>
            <person name="Bonito G."/>
        </authorList>
    </citation>
    <scope>NUCLEOTIDE SEQUENCE</scope>
    <source>
        <strain evidence="1">BC1065</strain>
    </source>
</reference>
<feature type="non-terminal residue" evidence="1">
    <location>
        <position position="1"/>
    </location>
</feature>
<keyword evidence="2" id="KW-1185">Reference proteome</keyword>
<accession>A0A9P6PN11</accession>
<organism evidence="1 2">
    <name type="scientific">Actinomortierella ambigua</name>
    <dbReference type="NCBI Taxonomy" id="1343610"/>
    <lineage>
        <taxon>Eukaryota</taxon>
        <taxon>Fungi</taxon>
        <taxon>Fungi incertae sedis</taxon>
        <taxon>Mucoromycota</taxon>
        <taxon>Mortierellomycotina</taxon>
        <taxon>Mortierellomycetes</taxon>
        <taxon>Mortierellales</taxon>
        <taxon>Mortierellaceae</taxon>
        <taxon>Actinomortierella</taxon>
    </lineage>
</organism>
<protein>
    <submittedName>
        <fullName evidence="1">Uncharacterized protein</fullName>
    </submittedName>
</protein>
<evidence type="ECO:0000313" key="2">
    <source>
        <dbReference type="Proteomes" id="UP000807716"/>
    </source>
</evidence>
<proteinExistence type="predicted"/>
<dbReference type="Proteomes" id="UP000807716">
    <property type="component" value="Unassembled WGS sequence"/>
</dbReference>